<protein>
    <recommendedName>
        <fullName evidence="3 4">Translation machinery-associated protein 22</fullName>
    </recommendedName>
</protein>
<comment type="subunit">
    <text evidence="2 4">Interacts with the 40S ribosomal subunit.</text>
</comment>
<dbReference type="Proteomes" id="UP001151582">
    <property type="component" value="Unassembled WGS sequence"/>
</dbReference>
<feature type="domain" description="SUI1" evidence="5">
    <location>
        <begin position="106"/>
        <end position="177"/>
    </location>
</feature>
<evidence type="ECO:0000256" key="2">
    <source>
        <dbReference type="ARBA" id="ARBA00011742"/>
    </source>
</evidence>
<comment type="similarity">
    <text evidence="1 4">Belongs to the DENR family.</text>
</comment>
<dbReference type="NCBIfam" id="TIGR01159">
    <property type="entry name" value="DRP1"/>
    <property type="match status" value="1"/>
</dbReference>
<organism evidence="6 7">
    <name type="scientific">Dimargaris verticillata</name>
    <dbReference type="NCBI Taxonomy" id="2761393"/>
    <lineage>
        <taxon>Eukaryota</taxon>
        <taxon>Fungi</taxon>
        <taxon>Fungi incertae sedis</taxon>
        <taxon>Zoopagomycota</taxon>
        <taxon>Kickxellomycotina</taxon>
        <taxon>Dimargaritomycetes</taxon>
        <taxon>Dimargaritales</taxon>
        <taxon>Dimargaritaceae</taxon>
        <taxon>Dimargaris</taxon>
    </lineage>
</organism>
<dbReference type="PROSITE" id="PS50296">
    <property type="entry name" value="SUI1"/>
    <property type="match status" value="1"/>
</dbReference>
<dbReference type="PANTHER" id="PTHR12789:SF0">
    <property type="entry name" value="DENSITY-REGULATED PROTEIN"/>
    <property type="match status" value="1"/>
</dbReference>
<dbReference type="CDD" id="cd11607">
    <property type="entry name" value="DENR_C"/>
    <property type="match status" value="1"/>
</dbReference>
<evidence type="ECO:0000313" key="6">
    <source>
        <dbReference type="EMBL" id="KAJ1983091.1"/>
    </source>
</evidence>
<sequence length="203" mass="22955">MSDVASPVAAKDVVYCQVCTFPPEYCEFGASLPRCQKWLEANHPDLYTKLYHEGDLAEKLQKVNIVKSEGAALEELDSDTKKLAKAIGKEEAKMKREQVKKETTIVTIKRIARTKKKRVTSIHNLDVFDIELKKAAKMFASRYACGSSVSKNNQNQDEIIIQGDVMEEVKALILKTWPVIPEKNIRMVEEKKKKPEAPLPPPQ</sequence>
<dbReference type="AlphaFoldDB" id="A0A9W8B9W3"/>
<dbReference type="InterPro" id="IPR005873">
    <property type="entry name" value="DENR_eukaryotes"/>
</dbReference>
<dbReference type="Pfam" id="PF01253">
    <property type="entry name" value="SUI1"/>
    <property type="match status" value="1"/>
</dbReference>
<dbReference type="InterPro" id="IPR046447">
    <property type="entry name" value="DENR_C"/>
</dbReference>
<comment type="domain">
    <text evidence="4">The SUI1 domain may be involved in RNA binding.</text>
</comment>
<dbReference type="OrthoDB" id="277199at2759"/>
<accession>A0A9W8B9W3</accession>
<dbReference type="EMBL" id="JANBQB010000070">
    <property type="protein sequence ID" value="KAJ1983091.1"/>
    <property type="molecule type" value="Genomic_DNA"/>
</dbReference>
<dbReference type="Pfam" id="PF21023">
    <property type="entry name" value="DENR_N"/>
    <property type="match status" value="1"/>
</dbReference>
<comment type="subcellular location">
    <subcellularLocation>
        <location evidence="4">Cytoplasm</location>
    </subcellularLocation>
</comment>
<dbReference type="GO" id="GO:1990904">
    <property type="term" value="C:ribonucleoprotein complex"/>
    <property type="evidence" value="ECO:0007669"/>
    <property type="project" value="UniProtKB-KW"/>
</dbReference>
<evidence type="ECO:0000256" key="1">
    <source>
        <dbReference type="ARBA" id="ARBA00007514"/>
    </source>
</evidence>
<comment type="caution">
    <text evidence="6">The sequence shown here is derived from an EMBL/GenBank/DDBJ whole genome shotgun (WGS) entry which is preliminary data.</text>
</comment>
<reference evidence="6" key="1">
    <citation type="submission" date="2022-07" db="EMBL/GenBank/DDBJ databases">
        <title>Phylogenomic reconstructions and comparative analyses of Kickxellomycotina fungi.</title>
        <authorList>
            <person name="Reynolds N.K."/>
            <person name="Stajich J.E."/>
            <person name="Barry K."/>
            <person name="Grigoriev I.V."/>
            <person name="Crous P."/>
            <person name="Smith M.E."/>
        </authorList>
    </citation>
    <scope>NUCLEOTIDE SEQUENCE</scope>
    <source>
        <strain evidence="6">RSA 567</strain>
    </source>
</reference>
<dbReference type="GO" id="GO:0005737">
    <property type="term" value="C:cytoplasm"/>
    <property type="evidence" value="ECO:0007669"/>
    <property type="project" value="UniProtKB-SubCell"/>
</dbReference>
<evidence type="ECO:0000256" key="3">
    <source>
        <dbReference type="ARBA" id="ARBA00020058"/>
    </source>
</evidence>
<dbReference type="SUPFAM" id="SSF55159">
    <property type="entry name" value="eIF1-like"/>
    <property type="match status" value="1"/>
</dbReference>
<keyword evidence="4" id="KW-0963">Cytoplasm</keyword>
<dbReference type="InterPro" id="IPR050318">
    <property type="entry name" value="DENR/SUI1_TIF"/>
</dbReference>
<evidence type="ECO:0000256" key="4">
    <source>
        <dbReference type="RuleBase" id="RU361273"/>
    </source>
</evidence>
<dbReference type="InterPro" id="IPR001950">
    <property type="entry name" value="SUI1"/>
</dbReference>
<dbReference type="GO" id="GO:0005840">
    <property type="term" value="C:ribosome"/>
    <property type="evidence" value="ECO:0007669"/>
    <property type="project" value="UniProtKB-KW"/>
</dbReference>
<dbReference type="InterPro" id="IPR048517">
    <property type="entry name" value="DENR_N"/>
</dbReference>
<dbReference type="GO" id="GO:0001731">
    <property type="term" value="P:formation of translation preinitiation complex"/>
    <property type="evidence" value="ECO:0007669"/>
    <property type="project" value="TreeGrafter"/>
</dbReference>
<keyword evidence="7" id="KW-1185">Reference proteome</keyword>
<dbReference type="Gene3D" id="3.30.780.10">
    <property type="entry name" value="SUI1-like domain"/>
    <property type="match status" value="1"/>
</dbReference>
<evidence type="ECO:0000259" key="5">
    <source>
        <dbReference type="PROSITE" id="PS50296"/>
    </source>
</evidence>
<keyword evidence="4" id="KW-0689">Ribosomal protein</keyword>
<dbReference type="GO" id="GO:0003729">
    <property type="term" value="F:mRNA binding"/>
    <property type="evidence" value="ECO:0007669"/>
    <property type="project" value="TreeGrafter"/>
</dbReference>
<dbReference type="PANTHER" id="PTHR12789">
    <property type="entry name" value="DENSITY-REGULATED PROTEIN HOMOLOG"/>
    <property type="match status" value="1"/>
</dbReference>
<evidence type="ECO:0000313" key="7">
    <source>
        <dbReference type="Proteomes" id="UP001151582"/>
    </source>
</evidence>
<dbReference type="GO" id="GO:0003743">
    <property type="term" value="F:translation initiation factor activity"/>
    <property type="evidence" value="ECO:0007669"/>
    <property type="project" value="InterPro"/>
</dbReference>
<dbReference type="InterPro" id="IPR036877">
    <property type="entry name" value="SUI1_dom_sf"/>
</dbReference>
<proteinExistence type="inferred from homology"/>
<gene>
    <name evidence="6" type="primary">TMA22</name>
    <name evidence="6" type="ORF">H4R34_001479</name>
</gene>
<name>A0A9W8B9W3_9FUNG</name>
<keyword evidence="4" id="KW-0687">Ribonucleoprotein</keyword>
<dbReference type="GO" id="GO:0002188">
    <property type="term" value="P:translation reinitiation"/>
    <property type="evidence" value="ECO:0007669"/>
    <property type="project" value="TreeGrafter"/>
</dbReference>